<gene>
    <name evidence="2" type="ORF">U9M48_024860</name>
</gene>
<proteinExistence type="predicted"/>
<protein>
    <submittedName>
        <fullName evidence="2">Uncharacterized protein</fullName>
    </submittedName>
</protein>
<feature type="compositionally biased region" description="Low complexity" evidence="1">
    <location>
        <begin position="15"/>
        <end position="31"/>
    </location>
</feature>
<reference evidence="2 3" key="1">
    <citation type="submission" date="2024-02" db="EMBL/GenBank/DDBJ databases">
        <title>High-quality chromosome-scale genome assembly of Pensacola bahiagrass (Paspalum notatum Flugge var. saurae).</title>
        <authorList>
            <person name="Vega J.M."/>
            <person name="Podio M."/>
            <person name="Orjuela J."/>
            <person name="Siena L.A."/>
            <person name="Pessino S.C."/>
            <person name="Combes M.C."/>
            <person name="Mariac C."/>
            <person name="Albertini E."/>
            <person name="Pupilli F."/>
            <person name="Ortiz J.P.A."/>
            <person name="Leblanc O."/>
        </authorList>
    </citation>
    <scope>NUCLEOTIDE SEQUENCE [LARGE SCALE GENOMIC DNA]</scope>
    <source>
        <strain evidence="2">R1</strain>
        <tissue evidence="2">Leaf</tissue>
    </source>
</reference>
<feature type="compositionally biased region" description="Pro residues" evidence="1">
    <location>
        <begin position="1"/>
        <end position="14"/>
    </location>
</feature>
<dbReference type="Proteomes" id="UP001341281">
    <property type="component" value="Chromosome 05"/>
</dbReference>
<dbReference type="AlphaFoldDB" id="A0AAQ3TMR3"/>
<keyword evidence="3" id="KW-1185">Reference proteome</keyword>
<evidence type="ECO:0000313" key="3">
    <source>
        <dbReference type="Proteomes" id="UP001341281"/>
    </source>
</evidence>
<name>A0AAQ3TMR3_PASNO</name>
<organism evidence="2 3">
    <name type="scientific">Paspalum notatum var. saurae</name>
    <dbReference type="NCBI Taxonomy" id="547442"/>
    <lineage>
        <taxon>Eukaryota</taxon>
        <taxon>Viridiplantae</taxon>
        <taxon>Streptophyta</taxon>
        <taxon>Embryophyta</taxon>
        <taxon>Tracheophyta</taxon>
        <taxon>Spermatophyta</taxon>
        <taxon>Magnoliopsida</taxon>
        <taxon>Liliopsida</taxon>
        <taxon>Poales</taxon>
        <taxon>Poaceae</taxon>
        <taxon>PACMAD clade</taxon>
        <taxon>Panicoideae</taxon>
        <taxon>Andropogonodae</taxon>
        <taxon>Paspaleae</taxon>
        <taxon>Paspalinae</taxon>
        <taxon>Paspalum</taxon>
    </lineage>
</organism>
<feature type="region of interest" description="Disordered" evidence="1">
    <location>
        <begin position="1"/>
        <end position="64"/>
    </location>
</feature>
<evidence type="ECO:0000256" key="1">
    <source>
        <dbReference type="SAM" id="MobiDB-lite"/>
    </source>
</evidence>
<accession>A0AAQ3TMR3</accession>
<dbReference type="EMBL" id="CP144749">
    <property type="protein sequence ID" value="WVZ76949.1"/>
    <property type="molecule type" value="Genomic_DNA"/>
</dbReference>
<evidence type="ECO:0000313" key="2">
    <source>
        <dbReference type="EMBL" id="WVZ76949.1"/>
    </source>
</evidence>
<sequence length="64" mass="7152">MLSPPSAAPPPPHPKFASPPRRPGPVGRRPPYTTRHRRLSSDAERGFHRSKLRAMPLVEPEPLL</sequence>